<dbReference type="EMBL" id="PDJH01000001">
    <property type="protein sequence ID" value="PFG36951.1"/>
    <property type="molecule type" value="Genomic_DNA"/>
</dbReference>
<feature type="transmembrane region" description="Helical" evidence="6">
    <location>
        <begin position="632"/>
        <end position="656"/>
    </location>
</feature>
<evidence type="ECO:0000256" key="3">
    <source>
        <dbReference type="ARBA" id="ARBA00022692"/>
    </source>
</evidence>
<name>A0A2A9EEH1_9MICO</name>
<keyword evidence="9" id="KW-1185">Reference proteome</keyword>
<feature type="transmembrane region" description="Helical" evidence="6">
    <location>
        <begin position="602"/>
        <end position="626"/>
    </location>
</feature>
<dbReference type="GO" id="GO:0005886">
    <property type="term" value="C:plasma membrane"/>
    <property type="evidence" value="ECO:0007669"/>
    <property type="project" value="UniProtKB-SubCell"/>
</dbReference>
<gene>
    <name evidence="8" type="ORF">ATL41_1694</name>
</gene>
<feature type="transmembrane region" description="Helical" evidence="6">
    <location>
        <begin position="297"/>
        <end position="320"/>
    </location>
</feature>
<evidence type="ECO:0000256" key="6">
    <source>
        <dbReference type="SAM" id="Phobius"/>
    </source>
</evidence>
<keyword evidence="5 6" id="KW-0472">Membrane</keyword>
<sequence length="673" mass="68035">MTSLVDLAWRLARAGGRLRVGAQLGANVLGGFVLALAAALQGAALTDTTSGSARLVLAGGTGVVLLPLVILLVTVGRLSAATRDRRLASLRVLGLTPARTRTVGALEAGLLAAAGAVAGVLLAIPVAPLSAGWRYTVAGTYHGLPEPLRVTPSLAAGVVVVLVATAGLASVAGTWRLASSPLVRRAASTRRLPLPWALAPLGAGLALTAWLAAGMPGTIKTLEPDGAVVGGAVRLAQIQESDVPVGFVIAGCVVLLAVGSAYVPSLVASWCAGILVGTRRTAAVLAGRGMQTEPTSVSRVVASVSVVVLLTTCAAGYLGALTYDEQYRLEKLAADGGPISILLEVEGAGEDDESAAVSEVGRPHGLTAGDIRAATALPQVLAVAPSYMRLDDDGLPVQGSEVFVGTCEQLARLVVVTGCRDDRAAHIVGRGHERAADTSVTLMSHVSIEDQDAITVDVSDAPIVADADATGELWEGVVGGGGSIGPVPFGLFVPTALLGADPPPVMMATLFAHGGPEAAQEVADELATLGVAAHLPDLETYASVQAQRSLLLTFVAWFVGLGCLGIVLAAVDRQQERRRTVARLVAVGVPPRTLLAAQAVQVLLPLGAGVVLAASCGLILVGAVAWSTGTGLGVIGAGVPLFLGVVASVVTLVPLLTLPAATTRLTPELLREE</sequence>
<dbReference type="Pfam" id="PF02687">
    <property type="entry name" value="FtsX"/>
    <property type="match status" value="1"/>
</dbReference>
<keyword evidence="4 6" id="KW-1133">Transmembrane helix</keyword>
<keyword evidence="2" id="KW-1003">Cell membrane</keyword>
<evidence type="ECO:0000256" key="4">
    <source>
        <dbReference type="ARBA" id="ARBA00022989"/>
    </source>
</evidence>
<feature type="transmembrane region" description="Helical" evidence="6">
    <location>
        <begin position="55"/>
        <end position="76"/>
    </location>
</feature>
<dbReference type="AlphaFoldDB" id="A0A2A9EEH1"/>
<evidence type="ECO:0000259" key="7">
    <source>
        <dbReference type="Pfam" id="PF02687"/>
    </source>
</evidence>
<accession>A0A2A9EEH1</accession>
<feature type="transmembrane region" description="Helical" evidence="6">
    <location>
        <begin position="20"/>
        <end position="43"/>
    </location>
</feature>
<proteinExistence type="predicted"/>
<reference evidence="8 9" key="1">
    <citation type="submission" date="2017-10" db="EMBL/GenBank/DDBJ databases">
        <title>Sequencing the genomes of 1000 actinobacteria strains.</title>
        <authorList>
            <person name="Klenk H.-P."/>
        </authorList>
    </citation>
    <scope>NUCLEOTIDE SEQUENCE [LARGE SCALE GENOMIC DNA]</scope>
    <source>
        <strain evidence="8 9">DSM 21574</strain>
    </source>
</reference>
<feature type="transmembrane region" description="Helical" evidence="6">
    <location>
        <begin position="108"/>
        <end position="133"/>
    </location>
</feature>
<dbReference type="OrthoDB" id="5150078at2"/>
<dbReference type="Proteomes" id="UP000221394">
    <property type="component" value="Unassembled WGS sequence"/>
</dbReference>
<dbReference type="RefSeq" id="WP_098458069.1">
    <property type="nucleotide sequence ID" value="NZ_PDJH01000001.1"/>
</dbReference>
<keyword evidence="3 6" id="KW-0812">Transmembrane</keyword>
<feature type="transmembrane region" description="Helical" evidence="6">
    <location>
        <begin position="153"/>
        <end position="173"/>
    </location>
</feature>
<evidence type="ECO:0000256" key="2">
    <source>
        <dbReference type="ARBA" id="ARBA00022475"/>
    </source>
</evidence>
<feature type="transmembrane region" description="Helical" evidence="6">
    <location>
        <begin position="194"/>
        <end position="213"/>
    </location>
</feature>
<feature type="transmembrane region" description="Helical" evidence="6">
    <location>
        <begin position="247"/>
        <end position="276"/>
    </location>
</feature>
<organism evidence="8 9">
    <name type="scientific">Flavimobilis soli</name>
    <dbReference type="NCBI Taxonomy" id="442709"/>
    <lineage>
        <taxon>Bacteria</taxon>
        <taxon>Bacillati</taxon>
        <taxon>Actinomycetota</taxon>
        <taxon>Actinomycetes</taxon>
        <taxon>Micrococcales</taxon>
        <taxon>Jonesiaceae</taxon>
        <taxon>Flavimobilis</taxon>
    </lineage>
</organism>
<evidence type="ECO:0000256" key="1">
    <source>
        <dbReference type="ARBA" id="ARBA00004651"/>
    </source>
</evidence>
<comment type="caution">
    <text evidence="8">The sequence shown here is derived from an EMBL/GenBank/DDBJ whole genome shotgun (WGS) entry which is preliminary data.</text>
</comment>
<dbReference type="InterPro" id="IPR003838">
    <property type="entry name" value="ABC3_permease_C"/>
</dbReference>
<protein>
    <submittedName>
        <fullName evidence="8">FtsX-like permease family protein</fullName>
    </submittedName>
</protein>
<feature type="domain" description="ABC3 transporter permease C-terminal" evidence="7">
    <location>
        <begin position="63"/>
        <end position="180"/>
    </location>
</feature>
<comment type="subcellular location">
    <subcellularLocation>
        <location evidence="1">Cell membrane</location>
        <topology evidence="1">Multi-pass membrane protein</topology>
    </subcellularLocation>
</comment>
<feature type="transmembrane region" description="Helical" evidence="6">
    <location>
        <begin position="550"/>
        <end position="571"/>
    </location>
</feature>
<evidence type="ECO:0000313" key="8">
    <source>
        <dbReference type="EMBL" id="PFG36951.1"/>
    </source>
</evidence>
<evidence type="ECO:0000256" key="5">
    <source>
        <dbReference type="ARBA" id="ARBA00023136"/>
    </source>
</evidence>
<evidence type="ECO:0000313" key="9">
    <source>
        <dbReference type="Proteomes" id="UP000221394"/>
    </source>
</evidence>